<dbReference type="InterPro" id="IPR009057">
    <property type="entry name" value="Homeodomain-like_sf"/>
</dbReference>
<feature type="compositionally biased region" description="Polar residues" evidence="2">
    <location>
        <begin position="1196"/>
        <end position="1205"/>
    </location>
</feature>
<evidence type="ECO:0000313" key="5">
    <source>
        <dbReference type="EMBL" id="KAH6681085.1"/>
    </source>
</evidence>
<evidence type="ECO:0000259" key="3">
    <source>
        <dbReference type="Pfam" id="PF24809"/>
    </source>
</evidence>
<feature type="domain" description="Nephrocystin 3-like N-terminal" evidence="4">
    <location>
        <begin position="252"/>
        <end position="369"/>
    </location>
</feature>
<dbReference type="InterPro" id="IPR056125">
    <property type="entry name" value="DUF7708"/>
</dbReference>
<feature type="region of interest" description="Disordered" evidence="2">
    <location>
        <begin position="1068"/>
        <end position="1114"/>
    </location>
</feature>
<proteinExistence type="predicted"/>
<feature type="region of interest" description="Disordered" evidence="2">
    <location>
        <begin position="869"/>
        <end position="893"/>
    </location>
</feature>
<dbReference type="SUPFAM" id="SSF46689">
    <property type="entry name" value="Homeodomain-like"/>
    <property type="match status" value="1"/>
</dbReference>
<keyword evidence="1" id="KW-0677">Repeat</keyword>
<feature type="region of interest" description="Disordered" evidence="2">
    <location>
        <begin position="1179"/>
        <end position="1205"/>
    </location>
</feature>
<feature type="compositionally biased region" description="Polar residues" evidence="2">
    <location>
        <begin position="988"/>
        <end position="1006"/>
    </location>
</feature>
<dbReference type="Gene3D" id="1.20.58.1880">
    <property type="match status" value="1"/>
</dbReference>
<dbReference type="AlphaFoldDB" id="A0A9P9A6E2"/>
<dbReference type="Proteomes" id="UP000770015">
    <property type="component" value="Unassembled WGS sequence"/>
</dbReference>
<dbReference type="OrthoDB" id="4833279at2759"/>
<feature type="region of interest" description="Disordered" evidence="2">
    <location>
        <begin position="933"/>
        <end position="1018"/>
    </location>
</feature>
<accession>A0A9P9A6E2</accession>
<feature type="compositionally biased region" description="Low complexity" evidence="2">
    <location>
        <begin position="1071"/>
        <end position="1105"/>
    </location>
</feature>
<evidence type="ECO:0000259" key="4">
    <source>
        <dbReference type="Pfam" id="PF24883"/>
    </source>
</evidence>
<dbReference type="InterPro" id="IPR056884">
    <property type="entry name" value="NPHP3-like_N"/>
</dbReference>
<dbReference type="Pfam" id="PF24883">
    <property type="entry name" value="NPHP3_N"/>
    <property type="match status" value="1"/>
</dbReference>
<sequence length="1205" mass="136050">MPKSKRSGPALKVLQTAQSNFQSKLSGLHVNNFSQTTWEDARQGILDTEARMAARGCLRNTRRLMPLFEGLHHYSKVIEVLCNAVPFMPFVWAPIKFIVNVTCENVKAFDKIIGQYARIGDSLIRFKMLQAAFLSYPEFQQIVAVFYSDILEFNGEAYKFVTRSAWELFFLTSWGRFERRFESIMENLKAHEMLLDRTANALNITEARQQREALGLERAEKMALVTKEEKLRHASLYQEISTWLKVDDTEQALVFDSITQEVSNYDTILRSLLFQLVRANEELVAYIHSLKTSQFLQKTVTPEALEDVIKKISGTVPRDSTKNHTIHIVIDGIDVCVHETLKRLVHLLKQLVSSLVASTCSYKILIVSRRTEVIRKLMGKFPHMSLNEEMKHVTDGIETYAQMRFDSMSSQLHELGVDDGRVKELSKQLATKAEGMFLWARLVLNYISSNLIYHGNEIENAIKVLPKELQKFYERILLQTISNFDKQSVERLTSMLGWIVYAKRPLKKIEIQSAITFSSGDSEQEDVVPSFVLSLCSQLVEERSDSTLVLIHSSVKEYLQSSTALLRVSEQGAMREHGTASMACLLSATMCFGSGEVNERRQRQLVLSGLHAFQLYAQEHWVDYILTTSSGSTDVSDDILDGLMRGLCSRLDHMCQREAHRGFDHPTDTLVPDNDPLRRIRHLSGLHRAGTAILKTRSRGPRGAGDEFRAACPESLLEKVLFKYQAIVRELLSKQHMAEVSLDKLARFRETHRDLAYTCRLGGCRRQAAGFETEKLRDQHEEAHRSFLRCAVDSCQYPPFASAKAVQRHMKDVHTEPRQYRSIRRTVLPPGSKGTPFNWGEGSLRTSSLTPSPAMLSGVAETHVKPQLSGTLVGGLPGNGSEEQHRSLNSGSPFIDPEEWNWTWASESPIVHEELPDSSWELLPPFQSKWDWQSPQSLRDTPYDNDSALPPLVGPAQDLLAPEPDIRDDNNGKKRRSEQKLGWPSLGDSHNSWPQAHQPNRSSIVTPQHPGFQEQPSIFPSSRTYSVIESQSTAVHPLGHGRMLPSVGEALPRLHFKTQEYHPPLVTTQATAPTSHSRPSSTTPQRDFSLAASPSTPPISASRAALPPRKGLPTSQARVVQNWSSEELAIFPSLLKSFGSDWTAMAAHLKTKSAPLLEGFYTNRPWLGWKKLITEADNRKRKGLKLPDPPMPYTWSDVNPENPSH</sequence>
<protein>
    <submittedName>
        <fullName evidence="5">Uncharacterized protein</fullName>
    </submittedName>
</protein>
<dbReference type="PANTHER" id="PTHR10039:SF14">
    <property type="entry name" value="NACHT DOMAIN-CONTAINING PROTEIN"/>
    <property type="match status" value="1"/>
</dbReference>
<comment type="caution">
    <text evidence="5">The sequence shown here is derived from an EMBL/GenBank/DDBJ whole genome shotgun (WGS) entry which is preliminary data.</text>
</comment>
<evidence type="ECO:0000313" key="6">
    <source>
        <dbReference type="Proteomes" id="UP000770015"/>
    </source>
</evidence>
<gene>
    <name evidence="5" type="ORF">F5X68DRAFT_263435</name>
</gene>
<organism evidence="5 6">
    <name type="scientific">Plectosphaerella plurivora</name>
    <dbReference type="NCBI Taxonomy" id="936078"/>
    <lineage>
        <taxon>Eukaryota</taxon>
        <taxon>Fungi</taxon>
        <taxon>Dikarya</taxon>
        <taxon>Ascomycota</taxon>
        <taxon>Pezizomycotina</taxon>
        <taxon>Sordariomycetes</taxon>
        <taxon>Hypocreomycetidae</taxon>
        <taxon>Glomerellales</taxon>
        <taxon>Plectosphaerellaceae</taxon>
        <taxon>Plectosphaerella</taxon>
    </lineage>
</organism>
<evidence type="ECO:0000256" key="2">
    <source>
        <dbReference type="SAM" id="MobiDB-lite"/>
    </source>
</evidence>
<keyword evidence="6" id="KW-1185">Reference proteome</keyword>
<name>A0A9P9A6E2_9PEZI</name>
<reference evidence="5" key="1">
    <citation type="journal article" date="2021" name="Nat. Commun.">
        <title>Genetic determinants of endophytism in the Arabidopsis root mycobiome.</title>
        <authorList>
            <person name="Mesny F."/>
            <person name="Miyauchi S."/>
            <person name="Thiergart T."/>
            <person name="Pickel B."/>
            <person name="Atanasova L."/>
            <person name="Karlsson M."/>
            <person name="Huettel B."/>
            <person name="Barry K.W."/>
            <person name="Haridas S."/>
            <person name="Chen C."/>
            <person name="Bauer D."/>
            <person name="Andreopoulos W."/>
            <person name="Pangilinan J."/>
            <person name="LaButti K."/>
            <person name="Riley R."/>
            <person name="Lipzen A."/>
            <person name="Clum A."/>
            <person name="Drula E."/>
            <person name="Henrissat B."/>
            <person name="Kohler A."/>
            <person name="Grigoriev I.V."/>
            <person name="Martin F.M."/>
            <person name="Hacquard S."/>
        </authorList>
    </citation>
    <scope>NUCLEOTIDE SEQUENCE</scope>
    <source>
        <strain evidence="5">MPI-SDFR-AT-0117</strain>
    </source>
</reference>
<dbReference type="EMBL" id="JAGSXJ010000019">
    <property type="protein sequence ID" value="KAH6681085.1"/>
    <property type="molecule type" value="Genomic_DNA"/>
</dbReference>
<feature type="domain" description="DUF7708" evidence="3">
    <location>
        <begin position="68"/>
        <end position="203"/>
    </location>
</feature>
<dbReference type="Pfam" id="PF24809">
    <property type="entry name" value="DUF7708"/>
    <property type="match status" value="1"/>
</dbReference>
<evidence type="ECO:0000256" key="1">
    <source>
        <dbReference type="ARBA" id="ARBA00022737"/>
    </source>
</evidence>
<dbReference type="PANTHER" id="PTHR10039">
    <property type="entry name" value="AMELOGENIN"/>
    <property type="match status" value="1"/>
</dbReference>